<dbReference type="FunFam" id="2.60.40.10:FF:000060">
    <property type="entry name" value="Myosin-binding protein C, slow type"/>
    <property type="match status" value="1"/>
</dbReference>
<dbReference type="GO" id="GO:0007155">
    <property type="term" value="P:cell adhesion"/>
    <property type="evidence" value="ECO:0007669"/>
    <property type="project" value="UniProtKB-KW"/>
</dbReference>
<feature type="domain" description="Fibronectin type-III" evidence="15">
    <location>
        <begin position="603"/>
        <end position="702"/>
    </location>
</feature>
<dbReference type="FunFam" id="2.60.40.10:FF:000070">
    <property type="entry name" value="Myosin-binding protein C, slow type"/>
    <property type="match status" value="1"/>
</dbReference>
<name>A0A2I3RXH3_PANTR</name>
<dbReference type="PROSITE" id="PS50853">
    <property type="entry name" value="FN3"/>
    <property type="match status" value="3"/>
</dbReference>
<evidence type="ECO:0000256" key="1">
    <source>
        <dbReference type="ARBA" id="ARBA00022433"/>
    </source>
</evidence>
<evidence type="ECO:0000259" key="14">
    <source>
        <dbReference type="PROSITE" id="PS50835"/>
    </source>
</evidence>
<protein>
    <recommendedName>
        <fullName evidence="11">Myosin-binding protein C, slow-type</fullName>
    </recommendedName>
    <alternativeName>
        <fullName evidence="12">C-protein, skeletal muscle slow isoform</fullName>
    </alternativeName>
</protein>
<evidence type="ECO:0000256" key="6">
    <source>
        <dbReference type="ARBA" id="ARBA00023203"/>
    </source>
</evidence>
<dbReference type="InterPro" id="IPR013098">
    <property type="entry name" value="Ig_I-set"/>
</dbReference>
<dbReference type="PROSITE" id="PS50835">
    <property type="entry name" value="IG_LIKE"/>
    <property type="match status" value="4"/>
</dbReference>
<proteinExistence type="inferred from homology"/>
<keyword evidence="4" id="KW-0130">Cell adhesion</keyword>
<evidence type="ECO:0000256" key="5">
    <source>
        <dbReference type="ARBA" id="ARBA00023179"/>
    </source>
</evidence>
<evidence type="ECO:0000313" key="17">
    <source>
        <dbReference type="Proteomes" id="UP000002277"/>
    </source>
</evidence>
<evidence type="ECO:0000256" key="11">
    <source>
        <dbReference type="ARBA" id="ARBA00072307"/>
    </source>
</evidence>
<dbReference type="InterPro" id="IPR036116">
    <property type="entry name" value="FN3_sf"/>
</dbReference>
<dbReference type="FunFam" id="2.60.40.10:FF:000085">
    <property type="entry name" value="Myosin-binding protein C, slow type"/>
    <property type="match status" value="1"/>
</dbReference>
<keyword evidence="1" id="KW-0787">Thick filament</keyword>
<dbReference type="Bgee" id="ENSPTRG00000005353">
    <property type="expression patterns" value="Expressed in hindlimb stylopod muscle and 10 other cell types or tissues"/>
</dbReference>
<dbReference type="VGNC" id="VGNC:14415">
    <property type="gene designation" value="MYBPC1"/>
</dbReference>
<dbReference type="FunFam" id="2.60.40.10:FF:000111">
    <property type="entry name" value="Myosin-binding protein C, slow type"/>
    <property type="match status" value="1"/>
</dbReference>
<reference evidence="16" key="3">
    <citation type="submission" date="2025-09" db="UniProtKB">
        <authorList>
            <consortium name="Ensembl"/>
        </authorList>
    </citation>
    <scope>IDENTIFICATION</scope>
</reference>
<dbReference type="FunFam" id="2.60.40.10:FF:000249">
    <property type="entry name" value="myosin-binding protein C, slow-type isoform X4"/>
    <property type="match status" value="1"/>
</dbReference>
<dbReference type="CDD" id="cd05894">
    <property type="entry name" value="Ig_C5_MyBP-C"/>
    <property type="match status" value="1"/>
</dbReference>
<dbReference type="FunFam" id="2.60.40.10:FF:000081">
    <property type="entry name" value="Myosin-binding protein C, slow type"/>
    <property type="match status" value="1"/>
</dbReference>
<keyword evidence="6" id="KW-0009">Actin-binding</keyword>
<comment type="function">
    <text evidence="9">Thick filament-associated protein located in the crossbridge region of vertebrate striated muscle a bands. Slow skeletal protein that binds to both myosin and actin. In vitro, binds to native thin filaments and modifies the activity of actin-activated myosin ATPase. May modulate muscle contraction or may play a more structural role.</text>
</comment>
<gene>
    <name evidence="16 18" type="primary">MYBPC1</name>
</gene>
<dbReference type="SUPFAM" id="SSF48726">
    <property type="entry name" value="Immunoglobulin"/>
    <property type="match status" value="7"/>
</dbReference>
<dbReference type="Ensembl" id="ENSPTRT00000094491.1">
    <property type="protein sequence ID" value="ENSPTRP00000069413.1"/>
    <property type="gene ID" value="ENSPTRG00000005353.6"/>
</dbReference>
<dbReference type="SMART" id="SM00409">
    <property type="entry name" value="IG"/>
    <property type="match status" value="7"/>
</dbReference>
<dbReference type="EMBL" id="AACZ04070410">
    <property type="status" value="NOT_ANNOTATED_CDS"/>
    <property type="molecule type" value="Genomic_DNA"/>
</dbReference>
<comment type="similarity">
    <text evidence="8">Belongs to the immunoglobulin superfamily. MyBP family.</text>
</comment>
<dbReference type="GO" id="GO:0008307">
    <property type="term" value="F:structural constituent of muscle"/>
    <property type="evidence" value="ECO:0007669"/>
    <property type="project" value="UniProtKB-ARBA"/>
</dbReference>
<dbReference type="FunFam" id="2.60.40.10:FF:000326">
    <property type="entry name" value="Myosin-binding protein C, cardiac-type"/>
    <property type="match status" value="1"/>
</dbReference>
<evidence type="ECO:0000313" key="18">
    <source>
        <dbReference type="VGNC" id="VGNC:14415"/>
    </source>
</evidence>
<dbReference type="InterPro" id="IPR003599">
    <property type="entry name" value="Ig_sub"/>
</dbReference>
<dbReference type="InterPro" id="IPR003961">
    <property type="entry name" value="FN3_dom"/>
</dbReference>
<evidence type="ECO:0000313" key="16">
    <source>
        <dbReference type="Ensembl" id="ENSPTRP00000069413.1"/>
    </source>
</evidence>
<evidence type="ECO:0000256" key="3">
    <source>
        <dbReference type="ARBA" id="ARBA00022737"/>
    </source>
</evidence>
<dbReference type="Proteomes" id="UP000002277">
    <property type="component" value="Chromosome 12"/>
</dbReference>
<keyword evidence="17" id="KW-1185">Reference proteome</keyword>
<evidence type="ECO:0000256" key="13">
    <source>
        <dbReference type="SAM" id="MobiDB-lite"/>
    </source>
</evidence>
<organism evidence="16 17">
    <name type="scientific">Pan troglodytes</name>
    <name type="common">Chimpanzee</name>
    <dbReference type="NCBI Taxonomy" id="9598"/>
    <lineage>
        <taxon>Eukaryota</taxon>
        <taxon>Metazoa</taxon>
        <taxon>Chordata</taxon>
        <taxon>Craniata</taxon>
        <taxon>Vertebrata</taxon>
        <taxon>Euteleostomi</taxon>
        <taxon>Mammalia</taxon>
        <taxon>Eutheria</taxon>
        <taxon>Euarchontoglires</taxon>
        <taxon>Primates</taxon>
        <taxon>Haplorrhini</taxon>
        <taxon>Catarrhini</taxon>
        <taxon>Hominidae</taxon>
        <taxon>Pan</taxon>
    </lineage>
</organism>
<dbReference type="SMART" id="SM00408">
    <property type="entry name" value="IGc2"/>
    <property type="match status" value="4"/>
</dbReference>
<evidence type="ECO:0000259" key="15">
    <source>
        <dbReference type="PROSITE" id="PS50853"/>
    </source>
</evidence>
<evidence type="ECO:0000256" key="12">
    <source>
        <dbReference type="ARBA" id="ARBA00083445"/>
    </source>
</evidence>
<keyword evidence="7" id="KW-0393">Immunoglobulin domain</keyword>
<dbReference type="GO" id="GO:0032982">
    <property type="term" value="C:myosin filament"/>
    <property type="evidence" value="ECO:0007669"/>
    <property type="project" value="UniProtKB-KW"/>
</dbReference>
<keyword evidence="3" id="KW-0677">Repeat</keyword>
<dbReference type="GeneTree" id="ENSGT00940000158254"/>
<dbReference type="InterPro" id="IPR050964">
    <property type="entry name" value="Striated_Muscle_Regulatory"/>
</dbReference>
<dbReference type="GO" id="GO:0017022">
    <property type="term" value="F:myosin binding"/>
    <property type="evidence" value="ECO:0007669"/>
    <property type="project" value="UniProtKB-ARBA"/>
</dbReference>
<feature type="domain" description="Ig-like" evidence="14">
    <location>
        <begin position="321"/>
        <end position="408"/>
    </location>
</feature>
<evidence type="ECO:0000256" key="7">
    <source>
        <dbReference type="ARBA" id="ARBA00023319"/>
    </source>
</evidence>
<dbReference type="FunFam" id="2.60.40.10:FF:000286">
    <property type="entry name" value="Myosin binding protein C, slow type"/>
    <property type="match status" value="1"/>
</dbReference>
<reference evidence="16 17" key="1">
    <citation type="journal article" date="2005" name="Nature">
        <title>Initial sequence of the chimpanzee genome and comparison with the human genome.</title>
        <authorList>
            <consortium name="Chimpanzee sequencing and analysis consortium"/>
        </authorList>
    </citation>
    <scope>NUCLEOTIDE SEQUENCE [LARGE SCALE GENOMIC DNA]</scope>
</reference>
<dbReference type="InterPro" id="IPR013783">
    <property type="entry name" value="Ig-like_fold"/>
</dbReference>
<feature type="domain" description="Fibronectin type-III" evidence="15">
    <location>
        <begin position="897"/>
        <end position="992"/>
    </location>
</feature>
<accession>A0A2I3RXH3</accession>
<dbReference type="Pfam" id="PF07679">
    <property type="entry name" value="I-set"/>
    <property type="match status" value="7"/>
</dbReference>
<dbReference type="Pfam" id="PF18362">
    <property type="entry name" value="THB"/>
    <property type="match status" value="1"/>
</dbReference>
<sequence>MPEPTKKEENEVPAPAPPPEEPSKEKEAGTTPAKDWTLVEPPPGEEQAKQNANSQLSILFIEKPQGGTVKVGEDITFIAKVKAEDLLRKPTIKWFKGKWMDLASKAGKHLQLKETFERHSRVYTFEMQIIKAKENFAGNYRCEVTYKDKFDSCSFDLEVHESTGTTPNIDIRSAFKRREVKQQEEEPQVDVWELLKNAKPSEYEKIAFQYGITDLRGMLKRLKRMRREEKKSAAFAKILDPAYQVDKGGRVRFVVELADPKLEVKWYKNGQEIRPSTKYIFEHKGCQRILFINNCQMTDDSEYYVTAGDEKCSTELFVREPPIMVTKQLEDTTAYCGERVELECEVSEDDANVKWFKNGEEIIPGPKSRYRIRVEGKKHILIIEGATKADAAEYSVMTTGGQSSAKLSVDLKPLKILTPLTDQTVNLGKEICLKCEISENIPGKWTKNGLPVQESDRLKVVHKGRIHKLVIANALTEDEGDYVFAPDAYNVTLPAKVHVIDPPKIILDGLDADNTVTVIAGNKLRLEIPISGEPPPKAMWCRGDKAIMEGSGRIRTESYPDSSTLVIDIAERDDSGVYHINLKNEAGEAHASIKVKVVDFPDPPVAPTVTEVGDDWCIMNWEPPAYDGGSPILGYFIERKKKQSSRWMRLNFDLCKETTFEPKKMIEGVAYEVRIFAVNAIGISKPSMPSRPFVPLAVTSPPTLLTVDSVTDTTVTMRWRPPDHIGAAGLDGYVLEYCFEGTEDWIVANKDLIDKTKFTITGLPTDAKIFVRVKAVNAAGASEPKYYSQPILVKEIIEPPKIRIPRHLKQTYIRRVGEAVNLVIPFQGKPRPELTWKKDGAEIDKNQINIRNSETDTIIFIRKAERSHSGKYDLQVKVDKFVETASIDIQIIDRPGPPQIVKIEDVWGENVALTWTPPKDDGNAAITGYTIQKADKKSMEWFTVIEHYHRTSATITELVIGNEYYFRVFSENMCGLSEDATMTKESAVIAKDGKIYKNPVYEDFDFSEAPMFTQPLVNTYAIAGYNATLNCSVRGNPKPKITWMKNKVAIVDDPRYRMFSNQGVCTLEIRKPSPYDGGTYCCKAVNDLGTVEIECKLEVKVIYQGVNTPGQPVFLEGQQQSLHNKDF</sequence>
<dbReference type="PANTHER" id="PTHR13817:SF27">
    <property type="entry name" value="MYOSIN-BINDING PROTEIN C, SLOW-TYPE"/>
    <property type="match status" value="1"/>
</dbReference>
<dbReference type="CDD" id="cd00096">
    <property type="entry name" value="Ig"/>
    <property type="match status" value="2"/>
</dbReference>
<keyword evidence="2" id="KW-0597">Phosphoprotein</keyword>
<feature type="domain" description="Fibronectin type-III" evidence="15">
    <location>
        <begin position="703"/>
        <end position="796"/>
    </location>
</feature>
<dbReference type="Pfam" id="PF00041">
    <property type="entry name" value="fn3"/>
    <property type="match status" value="3"/>
</dbReference>
<dbReference type="InterPro" id="IPR036179">
    <property type="entry name" value="Ig-like_dom_sf"/>
</dbReference>
<dbReference type="FunFam" id="2.60.40.10:FF:000062">
    <property type="entry name" value="Myosin-binding protein C, slow type"/>
    <property type="match status" value="1"/>
</dbReference>
<feature type="region of interest" description="Disordered" evidence="13">
    <location>
        <begin position="1"/>
        <end position="51"/>
    </location>
</feature>
<evidence type="ECO:0000256" key="2">
    <source>
        <dbReference type="ARBA" id="ARBA00022553"/>
    </source>
</evidence>
<reference evidence="16" key="2">
    <citation type="submission" date="2025-08" db="UniProtKB">
        <authorList>
            <consortium name="Ensembl"/>
        </authorList>
    </citation>
    <scope>IDENTIFICATION</scope>
</reference>
<feature type="compositionally biased region" description="Basic and acidic residues" evidence="13">
    <location>
        <begin position="1"/>
        <end position="10"/>
    </location>
</feature>
<dbReference type="InterPro" id="IPR040849">
    <property type="entry name" value="MyBP-C_THB"/>
</dbReference>
<evidence type="ECO:0000256" key="9">
    <source>
        <dbReference type="ARBA" id="ARBA00057725"/>
    </source>
</evidence>
<dbReference type="InterPro" id="IPR003598">
    <property type="entry name" value="Ig_sub2"/>
</dbReference>
<accession>A0A2J8N085</accession>
<dbReference type="AlphaFoldDB" id="A0A2I3RXH3"/>
<feature type="domain" description="Ig-like" evidence="14">
    <location>
        <begin position="800"/>
        <end position="888"/>
    </location>
</feature>
<keyword evidence="5" id="KW-0514">Muscle protein</keyword>
<dbReference type="CDD" id="cd00063">
    <property type="entry name" value="FN3"/>
    <property type="match status" value="3"/>
</dbReference>
<dbReference type="SMART" id="SM00060">
    <property type="entry name" value="FN3"/>
    <property type="match status" value="3"/>
</dbReference>
<dbReference type="PRINTS" id="PR00014">
    <property type="entry name" value="FNTYPEIII"/>
</dbReference>
<evidence type="ECO:0000256" key="10">
    <source>
        <dbReference type="ARBA" id="ARBA00063381"/>
    </source>
</evidence>
<dbReference type="SUPFAM" id="SSF49265">
    <property type="entry name" value="Fibronectin type III"/>
    <property type="match status" value="2"/>
</dbReference>
<comment type="subunit">
    <text evidence="10">Interacts with USP25 (isoform USP25m only); the interaction prevents proteasomal degradation of MYBPC1.</text>
</comment>
<evidence type="ECO:0000256" key="8">
    <source>
        <dbReference type="ARBA" id="ARBA00038352"/>
    </source>
</evidence>
<dbReference type="Gene3D" id="2.60.40.10">
    <property type="entry name" value="Immunoglobulins"/>
    <property type="match status" value="10"/>
</dbReference>
<dbReference type="InterPro" id="IPR007110">
    <property type="entry name" value="Ig-like_dom"/>
</dbReference>
<dbReference type="FunFam" id="2.60.40.10:FF:000031">
    <property type="entry name" value="Myosin-binding protein C, slow type"/>
    <property type="match status" value="1"/>
</dbReference>
<evidence type="ECO:0000256" key="4">
    <source>
        <dbReference type="ARBA" id="ARBA00022889"/>
    </source>
</evidence>
<feature type="domain" description="Ig-like" evidence="14">
    <location>
        <begin position="1010"/>
        <end position="1098"/>
    </location>
</feature>
<feature type="domain" description="Ig-like" evidence="14">
    <location>
        <begin position="503"/>
        <end position="596"/>
    </location>
</feature>
<dbReference type="GO" id="GO:0003779">
    <property type="term" value="F:actin binding"/>
    <property type="evidence" value="ECO:0007669"/>
    <property type="project" value="UniProtKB-KW"/>
</dbReference>
<dbReference type="PANTHER" id="PTHR13817">
    <property type="entry name" value="TITIN"/>
    <property type="match status" value="1"/>
</dbReference>